<evidence type="ECO:0000313" key="1">
    <source>
        <dbReference type="EMBL" id="QDU88052.1"/>
    </source>
</evidence>
<dbReference type="Proteomes" id="UP000317429">
    <property type="component" value="Chromosome"/>
</dbReference>
<dbReference type="EMBL" id="CP036291">
    <property type="protein sequence ID" value="QDU88052.1"/>
    <property type="molecule type" value="Genomic_DNA"/>
</dbReference>
<dbReference type="KEGG" id="pnd:Pla175_14220"/>
<evidence type="ECO:0000313" key="2">
    <source>
        <dbReference type="Proteomes" id="UP000317429"/>
    </source>
</evidence>
<organism evidence="1 2">
    <name type="scientific">Pirellulimonas nuda</name>
    <dbReference type="NCBI Taxonomy" id="2528009"/>
    <lineage>
        <taxon>Bacteria</taxon>
        <taxon>Pseudomonadati</taxon>
        <taxon>Planctomycetota</taxon>
        <taxon>Planctomycetia</taxon>
        <taxon>Pirellulales</taxon>
        <taxon>Lacipirellulaceae</taxon>
        <taxon>Pirellulimonas</taxon>
    </lineage>
</organism>
<name>A0A518D9A6_9BACT</name>
<protein>
    <submittedName>
        <fullName evidence="1">Uncharacterized protein</fullName>
    </submittedName>
</protein>
<sequence>MGGIYGRGFGAALWYSLGVETQNLKPTVVAFGDEVLDRMARAVEKVQERLRRSTAALEAAHVPYAAFGDNAVAAWVATIDPGAVRHAVDIEMLVNRGDYASAKKTLESVGFLQHDEMTFVDGADGSPREAVRLLFAGEKAKEGHVAAAPCVSADSTHTAFKLLPLEPLVLLELTLWRCVCRLHVRDLIEIGLVDQSWPQRFTPALAGRLQTLLDDPDG</sequence>
<proteinExistence type="predicted"/>
<dbReference type="AlphaFoldDB" id="A0A518D9A6"/>
<accession>A0A518D9A6</accession>
<reference evidence="1 2" key="1">
    <citation type="submission" date="2019-02" db="EMBL/GenBank/DDBJ databases">
        <title>Deep-cultivation of Planctomycetes and their phenomic and genomic characterization uncovers novel biology.</title>
        <authorList>
            <person name="Wiegand S."/>
            <person name="Jogler M."/>
            <person name="Boedeker C."/>
            <person name="Pinto D."/>
            <person name="Vollmers J."/>
            <person name="Rivas-Marin E."/>
            <person name="Kohn T."/>
            <person name="Peeters S.H."/>
            <person name="Heuer A."/>
            <person name="Rast P."/>
            <person name="Oberbeckmann S."/>
            <person name="Bunk B."/>
            <person name="Jeske O."/>
            <person name="Meyerdierks A."/>
            <person name="Storesund J.E."/>
            <person name="Kallscheuer N."/>
            <person name="Luecker S."/>
            <person name="Lage O.M."/>
            <person name="Pohl T."/>
            <person name="Merkel B.J."/>
            <person name="Hornburger P."/>
            <person name="Mueller R.-W."/>
            <person name="Bruemmer F."/>
            <person name="Labrenz M."/>
            <person name="Spormann A.M."/>
            <person name="Op den Camp H."/>
            <person name="Overmann J."/>
            <person name="Amann R."/>
            <person name="Jetten M.S.M."/>
            <person name="Mascher T."/>
            <person name="Medema M.H."/>
            <person name="Devos D.P."/>
            <person name="Kaster A.-K."/>
            <person name="Ovreas L."/>
            <person name="Rohde M."/>
            <person name="Galperin M.Y."/>
            <person name="Jogler C."/>
        </authorList>
    </citation>
    <scope>NUCLEOTIDE SEQUENCE [LARGE SCALE GENOMIC DNA]</scope>
    <source>
        <strain evidence="1 2">Pla175</strain>
    </source>
</reference>
<keyword evidence="2" id="KW-1185">Reference proteome</keyword>
<gene>
    <name evidence="1" type="ORF">Pla175_14220</name>
</gene>